<dbReference type="Proteomes" id="UP000005266">
    <property type="component" value="Segment"/>
</dbReference>
<feature type="transmembrane region" description="Helical" evidence="1">
    <location>
        <begin position="6"/>
        <end position="25"/>
    </location>
</feature>
<evidence type="ECO:0000313" key="3">
    <source>
        <dbReference type="Proteomes" id="UP000005266"/>
    </source>
</evidence>
<evidence type="ECO:0000313" key="2">
    <source>
        <dbReference type="EMBL" id="AFK66610.1"/>
    </source>
</evidence>
<dbReference type="EMBL" id="HQ317390">
    <property type="protein sequence ID" value="AFK66610.1"/>
    <property type="molecule type" value="Genomic_DNA"/>
</dbReference>
<dbReference type="GeneID" id="13165431"/>
<dbReference type="KEGG" id="vg:13165431"/>
<evidence type="ECO:0000256" key="1">
    <source>
        <dbReference type="SAM" id="Phobius"/>
    </source>
</evidence>
<gene>
    <name evidence="2" type="ORF">COPG_00014</name>
</gene>
<name>I3UM95_9CAUD</name>
<reference evidence="2 3" key="1">
    <citation type="journal article" date="2013" name="Extremophiles">
        <title>Genomic analysis of cold-active Colwelliaphage 9A and psychrophilic phage-host interactions.</title>
        <authorList>
            <person name="Colangelo-Lillis J.R."/>
            <person name="Deming J.W."/>
        </authorList>
    </citation>
    <scope>NUCLEOTIDE SEQUENCE [LARGE SCALE GENOMIC DNA]</scope>
    <source>
        <strain evidence="2">9A</strain>
    </source>
</reference>
<keyword evidence="1" id="KW-0812">Transmembrane</keyword>
<organism evidence="2 3">
    <name type="scientific">Colwellia phage 9A</name>
    <dbReference type="NCBI Taxonomy" id="765765"/>
    <lineage>
        <taxon>Viruses</taxon>
        <taxon>Duplodnaviria</taxon>
        <taxon>Heunggongvirae</taxon>
        <taxon>Uroviricota</taxon>
        <taxon>Caudoviricetes</taxon>
        <taxon>Franklinbayvirus</taxon>
        <taxon>Franklinbayvirus fv9A</taxon>
    </lineage>
</organism>
<dbReference type="RefSeq" id="YP_006489200.1">
    <property type="nucleotide sequence ID" value="NC_018088.1"/>
</dbReference>
<protein>
    <submittedName>
        <fullName evidence="2">Uncharacterized protein</fullName>
    </submittedName>
</protein>
<keyword evidence="3" id="KW-1185">Reference proteome</keyword>
<accession>I3UM95</accession>
<keyword evidence="1" id="KW-1133">Transmembrane helix</keyword>
<sequence>MIINMRDVVIGIVIGVVIMIFLYNLEDIKRSFRERKRSKRYNRLFKGIPSRVVGVMDFDDVWINRYKPMYIGGRTYKLDWKWFHCNDEYVTITDRLGIEYTLSSQITSSVRLAKDRWNHSRGILMRNKNPHSGFKPVFVKPDTILEVY</sequence>
<proteinExistence type="predicted"/>
<keyword evidence="1" id="KW-0472">Membrane</keyword>